<dbReference type="CDD" id="cd02221">
    <property type="entry name" value="cupin_TM1287-like"/>
    <property type="match status" value="1"/>
</dbReference>
<evidence type="ECO:0000313" key="4">
    <source>
        <dbReference type="Proteomes" id="UP000004016"/>
    </source>
</evidence>
<evidence type="ECO:0000313" key="3">
    <source>
        <dbReference type="EMBL" id="EDM64072.1"/>
    </source>
</evidence>
<dbReference type="HOGENOM" id="CLU_116722_3_1_9"/>
<organism evidence="3 4">
    <name type="scientific">Dorea longicatena DSM 13814</name>
    <dbReference type="NCBI Taxonomy" id="411462"/>
    <lineage>
        <taxon>Bacteria</taxon>
        <taxon>Bacillati</taxon>
        <taxon>Bacillota</taxon>
        <taxon>Clostridia</taxon>
        <taxon>Lachnospirales</taxon>
        <taxon>Lachnospiraceae</taxon>
        <taxon>Dorea</taxon>
    </lineage>
</organism>
<reference evidence="3 4" key="2">
    <citation type="submission" date="2007-04" db="EMBL/GenBank/DDBJ databases">
        <title>Draft genome sequence of Dorea longicatena (DSM 13814).</title>
        <authorList>
            <person name="Sudarsanam P."/>
            <person name="Ley R."/>
            <person name="Guruge J."/>
            <person name="Turnbaugh P.J."/>
            <person name="Mahowald M."/>
            <person name="Liep D."/>
            <person name="Gordon J."/>
        </authorList>
    </citation>
    <scope>NUCLEOTIDE SEQUENCE [LARGE SCALE GENOMIC DNA]</scope>
    <source>
        <strain evidence="3 4">DSM 13814</strain>
    </source>
</reference>
<dbReference type="InterPro" id="IPR051610">
    <property type="entry name" value="GPI/OXD"/>
</dbReference>
<comment type="caution">
    <text evidence="3">The sequence shown here is derived from an EMBL/GenBank/DDBJ whole genome shotgun (WGS) entry which is preliminary data.</text>
</comment>
<dbReference type="SUPFAM" id="SSF51182">
    <property type="entry name" value="RmlC-like cupins"/>
    <property type="match status" value="1"/>
</dbReference>
<keyword evidence="1" id="KW-0479">Metal-binding</keyword>
<reference evidence="3 4" key="1">
    <citation type="submission" date="2007-03" db="EMBL/GenBank/DDBJ databases">
        <authorList>
            <person name="Fulton L."/>
            <person name="Clifton S."/>
            <person name="Fulton B."/>
            <person name="Xu J."/>
            <person name="Minx P."/>
            <person name="Pepin K.H."/>
            <person name="Johnson M."/>
            <person name="Thiruvilangam P."/>
            <person name="Bhonagiri V."/>
            <person name="Nash W.E."/>
            <person name="Mardis E.R."/>
            <person name="Wilson R.K."/>
        </authorList>
    </citation>
    <scope>NUCLEOTIDE SEQUENCE [LARGE SCALE GENOMIC DNA]</scope>
    <source>
        <strain evidence="3 4">DSM 13814</strain>
    </source>
</reference>
<dbReference type="Gene3D" id="2.60.120.10">
    <property type="entry name" value="Jelly Rolls"/>
    <property type="match status" value="1"/>
</dbReference>
<protein>
    <submittedName>
        <fullName evidence="3">Cupin domain protein</fullName>
    </submittedName>
</protein>
<dbReference type="AlphaFoldDB" id="A6BEN3"/>
<dbReference type="PANTHER" id="PTHR35848">
    <property type="entry name" value="OXALATE-BINDING PROTEIN"/>
    <property type="match status" value="1"/>
</dbReference>
<accession>A6BEN3</accession>
<proteinExistence type="predicted"/>
<name>A6BEN3_9FIRM</name>
<dbReference type="GO" id="GO:0046872">
    <property type="term" value="F:metal ion binding"/>
    <property type="evidence" value="ECO:0007669"/>
    <property type="project" value="UniProtKB-KW"/>
</dbReference>
<dbReference type="InterPro" id="IPR014710">
    <property type="entry name" value="RmlC-like_jellyroll"/>
</dbReference>
<evidence type="ECO:0000256" key="1">
    <source>
        <dbReference type="ARBA" id="ARBA00022723"/>
    </source>
</evidence>
<dbReference type="PANTHER" id="PTHR35848:SF6">
    <property type="entry name" value="CUPIN TYPE-2 DOMAIN-CONTAINING PROTEIN"/>
    <property type="match status" value="1"/>
</dbReference>
<sequence>MFYESRRNLKMTREGERELVKVEHVNGGDGYIVREAMVTSEEVGEACKMYAKIHLDPGCEVGYHYHHGETESYFILTGHGTYDDNGEKQPANPGDLFLCKDGDAHGIKNTGDEELTFMALILKK</sequence>
<evidence type="ECO:0000259" key="2">
    <source>
        <dbReference type="Pfam" id="PF07883"/>
    </source>
</evidence>
<dbReference type="Pfam" id="PF07883">
    <property type="entry name" value="Cupin_2"/>
    <property type="match status" value="1"/>
</dbReference>
<feature type="domain" description="Cupin type-2" evidence="2">
    <location>
        <begin position="53"/>
        <end position="119"/>
    </location>
</feature>
<gene>
    <name evidence="3" type="ORF">DORLON_00753</name>
</gene>
<dbReference type="eggNOG" id="COG1917">
    <property type="taxonomic scope" value="Bacteria"/>
</dbReference>
<dbReference type="EMBL" id="AAXB02000002">
    <property type="protein sequence ID" value="EDM64072.1"/>
    <property type="molecule type" value="Genomic_DNA"/>
</dbReference>
<dbReference type="Proteomes" id="UP000004016">
    <property type="component" value="Unassembled WGS sequence"/>
</dbReference>
<dbReference type="InterPro" id="IPR013096">
    <property type="entry name" value="Cupin_2"/>
</dbReference>
<dbReference type="InterPro" id="IPR011051">
    <property type="entry name" value="RmlC_Cupin_sf"/>
</dbReference>